<dbReference type="STRING" id="237631.A0A0D1DYY3"/>
<feature type="region of interest" description="Disordered" evidence="2">
    <location>
        <begin position="711"/>
        <end position="746"/>
    </location>
</feature>
<dbReference type="EMBL" id="CM003145">
    <property type="protein sequence ID" value="KIS69259.1"/>
    <property type="molecule type" value="Genomic_DNA"/>
</dbReference>
<gene>
    <name evidence="4" type="ORF">UMAG_02606</name>
</gene>
<feature type="compositionally biased region" description="Polar residues" evidence="2">
    <location>
        <begin position="662"/>
        <end position="677"/>
    </location>
</feature>
<feature type="compositionally biased region" description="Basic and acidic residues" evidence="2">
    <location>
        <begin position="727"/>
        <end position="744"/>
    </location>
</feature>
<dbReference type="Pfam" id="PF10193">
    <property type="entry name" value="Telomere_reg-2"/>
    <property type="match status" value="1"/>
</dbReference>
<dbReference type="Gene3D" id="1.25.40.720">
    <property type="entry name" value="Telomere length regulation protein 2, C-terminal domain"/>
    <property type="match status" value="1"/>
</dbReference>
<name>A0A0D1DYY3_MYCMD</name>
<evidence type="ECO:0000259" key="3">
    <source>
        <dbReference type="Pfam" id="PF10193"/>
    </source>
</evidence>
<dbReference type="eggNOG" id="KOG4346">
    <property type="taxonomic scope" value="Eukaryota"/>
</dbReference>
<evidence type="ECO:0000256" key="1">
    <source>
        <dbReference type="ARBA" id="ARBA00006133"/>
    </source>
</evidence>
<evidence type="ECO:0000313" key="5">
    <source>
        <dbReference type="Proteomes" id="UP000000561"/>
    </source>
</evidence>
<dbReference type="GO" id="GO:0051879">
    <property type="term" value="F:Hsp90 protein binding"/>
    <property type="evidence" value="ECO:0000318"/>
    <property type="project" value="GO_Central"/>
</dbReference>
<evidence type="ECO:0000256" key="2">
    <source>
        <dbReference type="SAM" id="MobiDB-lite"/>
    </source>
</evidence>
<sequence>MNSEGYSETDRRQQRREFRAVVEGKKRFASSQDVLGMFVGALSGVFGQDVLPSTLQPFAPCSTSSSSCGANVDVLLIESVQEALLCRIVVDWVDAIDATQLDDLVDLCIFGPPALTQQGLVQQCALRTLSRLLSSANNHPSTSERLVSLCTRALTRLSLKSLIAAAKSHPNPARSDVVWSETLRLVTSIPERLANATKGTSALTSHMWLHHVMVRGLVHCLSLDNADLTRLRDVLVRLDRLGYLARAIDEQECGFWLAFLRSSIEHREATPKWAGLRQGVHRDLRVKLDLRLVETLQWLVAKKENGVVELVTMHERRSKGSEGTMFLGKRSQETVAAIAHILVVLLGQPADSEVESASDSGLGTDEDEDDDDHFDSRVVSTFCRIALSPIDQSPLLAWSWCRYLWRCTPASLLHCLEMTLSVWADSTRVQRSTMQQQAFLSTLIVCLLSCITWCASSEHADDETATKLFAIARSGSVLNGVSIHLEHSDPAMRRSGMLIAEVLSAKTISVGGKSLNFGSGIWNGSGGWREEARVLRALSDAWIVHERAIEVIEGAWKGDDSSQALQVVGVGTKEADEDKVVVQKAKQGKQVAMMWTKSKPTTRRLPERVGAPSRSGTGKGVTVRPLITMIGSDDDDDGLINADQGLRDTTQTSTRVPLLKMFSSSQSTRTDMASGCNSSTDDSDSDAASGDSDSHSIHRIAASLSGLSTNEASSVLNSQSAHSRQARRSERQSDAADLTHDPESHAAQFTSKIPIPVYVSQLSPLLRSSTRAQIRLALHHAAALIRRKSHTHVFGAEVRENAIDLTLSLVSLHDNFGIRGFEAMRRQALVELATADAQVVVTVLVEQCVGAQYSDVQRTAMWAAIAQSAVRLAGGQNDVCGEQIHVSADKVVASVIDRARQVGEQSVPQLRREKQLSVTPSSSATKWVQPLDLQNAVTLRSAAEDSKQEWTRLAGPTYLFPLLNRLVAYQTYHSSLSTTSYRGAGTCSLFNTTTYSLLLDTLTLLVSLSPTHVVVQATPLLLELLSSLTHDTGSVQTASALALLATTLDRSLESSDADRSFLQDQPSMHSLRRLLEHAHAVFASQNRASAMHPATANAGLHSSIVARAAAVLLLIDRFDSRRHDELRRLIGFAPA</sequence>
<proteinExistence type="inferred from homology"/>
<dbReference type="PANTHER" id="PTHR15830">
    <property type="entry name" value="TELOMERE LENGTH REGULATION PROTEIN TEL2 FAMILY MEMBER"/>
    <property type="match status" value="1"/>
</dbReference>
<dbReference type="InParanoid" id="A0A0D1DYY3"/>
<reference evidence="4 5" key="1">
    <citation type="journal article" date="2006" name="Nature">
        <title>Insights from the genome of the biotrophic fungal plant pathogen Ustilago maydis.</title>
        <authorList>
            <person name="Kamper J."/>
            <person name="Kahmann R."/>
            <person name="Bolker M."/>
            <person name="Ma L.J."/>
            <person name="Brefort T."/>
            <person name="Saville B.J."/>
            <person name="Banuett F."/>
            <person name="Kronstad J.W."/>
            <person name="Gold S.E."/>
            <person name="Muller O."/>
            <person name="Perlin M.H."/>
            <person name="Wosten H.A."/>
            <person name="de Vries R."/>
            <person name="Ruiz-Herrera J."/>
            <person name="Reynaga-Pena C.G."/>
            <person name="Snetselaar K."/>
            <person name="McCann M."/>
            <person name="Perez-Martin J."/>
            <person name="Feldbrugge M."/>
            <person name="Basse C.W."/>
            <person name="Steinberg G."/>
            <person name="Ibeas J.I."/>
            <person name="Holloman W."/>
            <person name="Guzman P."/>
            <person name="Farman M."/>
            <person name="Stajich J.E."/>
            <person name="Sentandreu R."/>
            <person name="Gonzalez-Prieto J.M."/>
            <person name="Kennell J.C."/>
            <person name="Molina L."/>
            <person name="Schirawski J."/>
            <person name="Mendoza-Mendoza A."/>
            <person name="Greilinger D."/>
            <person name="Munch K."/>
            <person name="Rossel N."/>
            <person name="Scherer M."/>
            <person name="Vranes M."/>
            <person name="Ladendorf O."/>
            <person name="Vincon V."/>
            <person name="Fuchs U."/>
            <person name="Sandrock B."/>
            <person name="Meng S."/>
            <person name="Ho E.C."/>
            <person name="Cahill M.J."/>
            <person name="Boyce K.J."/>
            <person name="Klose J."/>
            <person name="Klosterman S.J."/>
            <person name="Deelstra H.J."/>
            <person name="Ortiz-Castellanos L."/>
            <person name="Li W."/>
            <person name="Sanchez-Alonso P."/>
            <person name="Schreier P.H."/>
            <person name="Hauser-Hahn I."/>
            <person name="Vaupel M."/>
            <person name="Koopmann E."/>
            <person name="Friedrich G."/>
            <person name="Voss H."/>
            <person name="Schluter T."/>
            <person name="Margolis J."/>
            <person name="Platt D."/>
            <person name="Swimmer C."/>
            <person name="Gnirke A."/>
            <person name="Chen F."/>
            <person name="Vysotskaia V."/>
            <person name="Mannhaupt G."/>
            <person name="Guldener U."/>
            <person name="Munsterkotter M."/>
            <person name="Haase D."/>
            <person name="Oesterheld M."/>
            <person name="Mewes H.W."/>
            <person name="Mauceli E.W."/>
            <person name="DeCaprio D."/>
            <person name="Wade C.M."/>
            <person name="Butler J."/>
            <person name="Young S."/>
            <person name="Jaffe D.B."/>
            <person name="Calvo S."/>
            <person name="Nusbaum C."/>
            <person name="Galagan J."/>
            <person name="Birren B.W."/>
        </authorList>
    </citation>
    <scope>NUCLEOTIDE SEQUENCE [LARGE SCALE GENOMIC DNA]</scope>
    <source>
        <strain evidence="5">DSM 14603 / FGSC 9021 / UM521</strain>
    </source>
</reference>
<dbReference type="KEGG" id="uma:UMAG_02606"/>
<dbReference type="OrthoDB" id="10254187at2759"/>
<accession>A0A0D1DYY3</accession>
<dbReference type="InterPro" id="IPR051970">
    <property type="entry name" value="TEL2_Regulation"/>
</dbReference>
<dbReference type="GO" id="GO:0051083">
    <property type="term" value="P:'de novo' cotranslational protein folding"/>
    <property type="evidence" value="ECO:0000318"/>
    <property type="project" value="GO_Central"/>
</dbReference>
<comment type="similarity">
    <text evidence="1">Belongs to the TEL2 family.</text>
</comment>
<evidence type="ECO:0000313" key="4">
    <source>
        <dbReference type="EMBL" id="KIS69259.1"/>
    </source>
</evidence>
<dbReference type="OMA" id="ARIFACW"/>
<dbReference type="RefSeq" id="XP_011389008.1">
    <property type="nucleotide sequence ID" value="XM_011390706.1"/>
</dbReference>
<dbReference type="VEuPathDB" id="FungiDB:UMAG_02606"/>
<dbReference type="InterPro" id="IPR019337">
    <property type="entry name" value="Telomere_length_regulation_dom"/>
</dbReference>
<feature type="region of interest" description="Disordered" evidence="2">
    <location>
        <begin position="601"/>
        <end position="695"/>
    </location>
</feature>
<dbReference type="PANTHER" id="PTHR15830:SF10">
    <property type="entry name" value="TELOMERE LENGTH REGULATION PROTEIN TEL2 HOMOLOG"/>
    <property type="match status" value="1"/>
</dbReference>
<dbReference type="GO" id="GO:0005829">
    <property type="term" value="C:cytosol"/>
    <property type="evidence" value="ECO:0000318"/>
    <property type="project" value="GO_Central"/>
</dbReference>
<dbReference type="InterPro" id="IPR038528">
    <property type="entry name" value="TEL2_C_sf"/>
</dbReference>
<protein>
    <recommendedName>
        <fullName evidence="3">Telomere length regulation protein conserved domain-containing protein</fullName>
    </recommendedName>
</protein>
<keyword evidence="5" id="KW-1185">Reference proteome</keyword>
<dbReference type="Proteomes" id="UP000000561">
    <property type="component" value="Chromosome 6"/>
</dbReference>
<dbReference type="GO" id="GO:0042162">
    <property type="term" value="F:telomeric DNA binding"/>
    <property type="evidence" value="ECO:0000318"/>
    <property type="project" value="GO_Central"/>
</dbReference>
<dbReference type="AlphaFoldDB" id="A0A0D1DYY3"/>
<dbReference type="GeneID" id="23563318"/>
<feature type="domain" description="Telomere length regulation protein conserved" evidence="3">
    <location>
        <begin position="756"/>
        <end position="869"/>
    </location>
</feature>
<organism evidence="4 5">
    <name type="scientific">Mycosarcoma maydis</name>
    <name type="common">Corn smut fungus</name>
    <name type="synonym">Ustilago maydis</name>
    <dbReference type="NCBI Taxonomy" id="5270"/>
    <lineage>
        <taxon>Eukaryota</taxon>
        <taxon>Fungi</taxon>
        <taxon>Dikarya</taxon>
        <taxon>Basidiomycota</taxon>
        <taxon>Ustilaginomycotina</taxon>
        <taxon>Ustilaginomycetes</taxon>
        <taxon>Ustilaginales</taxon>
        <taxon>Ustilaginaceae</taxon>
        <taxon>Mycosarcoma</taxon>
    </lineage>
</organism>